<evidence type="ECO:0000256" key="7">
    <source>
        <dbReference type="RuleBase" id="RU369079"/>
    </source>
</evidence>
<protein>
    <recommendedName>
        <fullName evidence="7">TRAP transporter large permease protein</fullName>
    </recommendedName>
</protein>
<comment type="caution">
    <text evidence="9">The sequence shown here is derived from an EMBL/GenBank/DDBJ whole genome shotgun (WGS) entry which is preliminary data.</text>
</comment>
<dbReference type="InterPro" id="IPR004681">
    <property type="entry name" value="TRAP_DctM"/>
</dbReference>
<feature type="transmembrane region" description="Helical" evidence="7">
    <location>
        <begin position="49"/>
        <end position="68"/>
    </location>
</feature>
<reference evidence="9 10" key="1">
    <citation type="journal article" date="2010" name="J. Bacteriol.">
        <title>Genome sequence of Fulvimarina pelagi HTCC2506T, a Mn(II)-oxidizing alphaproteobacterium possessing an aerobic anoxygenic photosynthetic gene cluster and Xanthorhodopsin.</title>
        <authorList>
            <person name="Kang I."/>
            <person name="Oh H.M."/>
            <person name="Lim S.I."/>
            <person name="Ferriera S."/>
            <person name="Giovannoni S.J."/>
            <person name="Cho J.C."/>
        </authorList>
    </citation>
    <scope>NUCLEOTIDE SEQUENCE [LARGE SCALE GENOMIC DNA]</scope>
    <source>
        <strain evidence="9 10">HTCC2506</strain>
    </source>
</reference>
<feature type="transmembrane region" description="Helical" evidence="7">
    <location>
        <begin position="396"/>
        <end position="419"/>
    </location>
</feature>
<keyword evidence="7" id="KW-0813">Transport</keyword>
<feature type="transmembrane region" description="Helical" evidence="7">
    <location>
        <begin position="12"/>
        <end position="37"/>
    </location>
</feature>
<comment type="caution">
    <text evidence="7">Lacks conserved residue(s) required for the propagation of feature annotation.</text>
</comment>
<dbReference type="eggNOG" id="COG1593">
    <property type="taxonomic scope" value="Bacteria"/>
</dbReference>
<sequence>MATAMIVTMIVLLLLGFPMMIPLIAATLVGFLIYLPIPADIMVQQMLAGIRPAALIAVPMFILAADIITKGQSADRLIDLVMRFVGHVRGGLGVATAASCTLFGAVSGSTQATVVAIGGPLRPRMLKSGYSDPFTLALIINSSDIAMLIPPSIAMIIYGVVSGTSISELFIAGVGPGILILILFSAYAYIYARINGIPTEPKASWNERIKAAGAAVWPLGFPVIVVGGIYGGIFSPTEAASVCVGYALLLELVIFRSLKLGDILDIAKSTGLITAVVFILVAAGAAFSWVISFQQIPQAILGALGLAEAGPYTVLIAISIAFFIGCMFVDPIVVILVLTPIFAPLIDGLGLDPVLVGTIITLQVAIGSATPPFGCDIFTAIAIFRRPYMEVIRGTPPFVFILLIVSALLIIYPPIALFLRDLAFR</sequence>
<keyword evidence="5 7" id="KW-1133">Transmembrane helix</keyword>
<dbReference type="PIRSF" id="PIRSF006066">
    <property type="entry name" value="HI0050"/>
    <property type="match status" value="1"/>
</dbReference>
<dbReference type="GO" id="GO:0005886">
    <property type="term" value="C:plasma membrane"/>
    <property type="evidence" value="ECO:0007669"/>
    <property type="project" value="UniProtKB-SubCell"/>
</dbReference>
<comment type="subunit">
    <text evidence="7">The complex comprises the extracytoplasmic solute receptor protein and the two transmembrane proteins.</text>
</comment>
<keyword evidence="2" id="KW-1003">Cell membrane</keyword>
<dbReference type="GO" id="GO:0022857">
    <property type="term" value="F:transmembrane transporter activity"/>
    <property type="evidence" value="ECO:0007669"/>
    <property type="project" value="UniProtKB-UniRule"/>
</dbReference>
<dbReference type="AlphaFoldDB" id="Q0G407"/>
<keyword evidence="10" id="KW-1185">Reference proteome</keyword>
<evidence type="ECO:0000313" key="9">
    <source>
        <dbReference type="EMBL" id="EAU41674.1"/>
    </source>
</evidence>
<dbReference type="HOGENOM" id="CLU_019824_4_1_5"/>
<feature type="transmembrane region" description="Helical" evidence="7">
    <location>
        <begin position="312"/>
        <end position="342"/>
    </location>
</feature>
<evidence type="ECO:0000256" key="2">
    <source>
        <dbReference type="ARBA" id="ARBA00022475"/>
    </source>
</evidence>
<feature type="transmembrane region" description="Helical" evidence="7">
    <location>
        <begin position="270"/>
        <end position="292"/>
    </location>
</feature>
<dbReference type="NCBIfam" id="TIGR00786">
    <property type="entry name" value="dctM"/>
    <property type="match status" value="1"/>
</dbReference>
<dbReference type="EMBL" id="AATP01000002">
    <property type="protein sequence ID" value="EAU41674.1"/>
    <property type="molecule type" value="Genomic_DNA"/>
</dbReference>
<keyword evidence="4 7" id="KW-0812">Transmembrane</keyword>
<dbReference type="RefSeq" id="WP_007068047.1">
    <property type="nucleotide sequence ID" value="NZ_DS022272.1"/>
</dbReference>
<evidence type="ECO:0000256" key="3">
    <source>
        <dbReference type="ARBA" id="ARBA00022519"/>
    </source>
</evidence>
<comment type="subcellular location">
    <subcellularLocation>
        <location evidence="1 7">Cell inner membrane</location>
        <topology evidence="1 7">Multi-pass membrane protein</topology>
    </subcellularLocation>
</comment>
<feature type="transmembrane region" description="Helical" evidence="7">
    <location>
        <begin position="354"/>
        <end position="384"/>
    </location>
</feature>
<proteinExistence type="inferred from homology"/>
<dbReference type="InterPro" id="IPR010656">
    <property type="entry name" value="DctM"/>
</dbReference>
<comment type="function">
    <text evidence="7">Part of the tripartite ATP-independent periplasmic (TRAP) transport system.</text>
</comment>
<keyword evidence="6 7" id="KW-0472">Membrane</keyword>
<evidence type="ECO:0000256" key="4">
    <source>
        <dbReference type="ARBA" id="ARBA00022692"/>
    </source>
</evidence>
<dbReference type="STRING" id="217511.GCA_001463845_02966"/>
<evidence type="ECO:0000256" key="6">
    <source>
        <dbReference type="ARBA" id="ARBA00023136"/>
    </source>
</evidence>
<feature type="domain" description="TRAP C4-dicarboxylate transport system permease DctM subunit" evidence="8">
    <location>
        <begin position="6"/>
        <end position="414"/>
    </location>
</feature>
<dbReference type="Pfam" id="PF06808">
    <property type="entry name" value="DctM"/>
    <property type="match status" value="1"/>
</dbReference>
<feature type="transmembrane region" description="Helical" evidence="7">
    <location>
        <begin position="169"/>
        <end position="190"/>
    </location>
</feature>
<feature type="transmembrane region" description="Helical" evidence="7">
    <location>
        <begin position="211"/>
        <end position="233"/>
    </location>
</feature>
<gene>
    <name evidence="9" type="ORF">FP2506_14614</name>
</gene>
<evidence type="ECO:0000256" key="1">
    <source>
        <dbReference type="ARBA" id="ARBA00004429"/>
    </source>
</evidence>
<evidence type="ECO:0000259" key="8">
    <source>
        <dbReference type="Pfam" id="PF06808"/>
    </source>
</evidence>
<dbReference type="PANTHER" id="PTHR33362">
    <property type="entry name" value="SIALIC ACID TRAP TRANSPORTER PERMEASE PROTEIN SIAT-RELATED"/>
    <property type="match status" value="1"/>
</dbReference>
<evidence type="ECO:0000256" key="5">
    <source>
        <dbReference type="ARBA" id="ARBA00022989"/>
    </source>
</evidence>
<accession>Q0G407</accession>
<feature type="transmembrane region" description="Helical" evidence="7">
    <location>
        <begin position="239"/>
        <end position="258"/>
    </location>
</feature>
<keyword evidence="3 7" id="KW-0997">Cell inner membrane</keyword>
<organism evidence="9 10">
    <name type="scientific">Fulvimarina pelagi HTCC2506</name>
    <dbReference type="NCBI Taxonomy" id="314231"/>
    <lineage>
        <taxon>Bacteria</taxon>
        <taxon>Pseudomonadati</taxon>
        <taxon>Pseudomonadota</taxon>
        <taxon>Alphaproteobacteria</taxon>
        <taxon>Hyphomicrobiales</taxon>
        <taxon>Aurantimonadaceae</taxon>
        <taxon>Fulvimarina</taxon>
    </lineage>
</organism>
<name>Q0G407_9HYPH</name>
<dbReference type="Proteomes" id="UP000004310">
    <property type="component" value="Unassembled WGS sequence"/>
</dbReference>
<evidence type="ECO:0000313" key="10">
    <source>
        <dbReference type="Proteomes" id="UP000004310"/>
    </source>
</evidence>
<comment type="similarity">
    <text evidence="7">Belongs to the TRAP transporter large permease family.</text>
</comment>
<feature type="transmembrane region" description="Helical" evidence="7">
    <location>
        <begin position="134"/>
        <end position="157"/>
    </location>
</feature>